<comment type="caution">
    <text evidence="1">The sequence shown here is derived from an EMBL/GenBank/DDBJ whole genome shotgun (WGS) entry which is preliminary data.</text>
</comment>
<evidence type="ECO:0000313" key="1">
    <source>
        <dbReference type="EMBL" id="RST72211.1"/>
    </source>
</evidence>
<keyword evidence="2" id="KW-1185">Reference proteome</keyword>
<dbReference type="RefSeq" id="WP_126051835.1">
    <property type="nucleotide sequence ID" value="NZ_QYTV02000009.1"/>
</dbReference>
<sequence>MSNYDTFLEEKLKIDGLLNRGYTITGSRGTLDGDILEFENKAVASDRVTVLLKNPDSRKYFTTLFLKQQKRLME</sequence>
<gene>
    <name evidence="1" type="ORF">D4T97_016315</name>
</gene>
<dbReference type="Proteomes" id="UP000287156">
    <property type="component" value="Unassembled WGS sequence"/>
</dbReference>
<protein>
    <submittedName>
        <fullName evidence="1">Uncharacterized protein</fullName>
    </submittedName>
</protein>
<dbReference type="AlphaFoldDB" id="A0A429XVC0"/>
<reference evidence="1" key="1">
    <citation type="submission" date="2018-12" db="EMBL/GenBank/DDBJ databases">
        <authorList>
            <person name="Sun L."/>
            <person name="Chen Z."/>
        </authorList>
    </citation>
    <scope>NUCLEOTIDE SEQUENCE [LARGE SCALE GENOMIC DNA]</scope>
    <source>
        <strain evidence="1">3-2-2</strain>
    </source>
</reference>
<name>A0A429XVC0_9BACI</name>
<dbReference type="EMBL" id="QYTV02000009">
    <property type="protein sequence ID" value="RST72211.1"/>
    <property type="molecule type" value="Genomic_DNA"/>
</dbReference>
<evidence type="ECO:0000313" key="2">
    <source>
        <dbReference type="Proteomes" id="UP000287156"/>
    </source>
</evidence>
<proteinExistence type="predicted"/>
<dbReference type="OrthoDB" id="2454651at2"/>
<organism evidence="1 2">
    <name type="scientific">Siminovitchia acidinfaciens</name>
    <dbReference type="NCBI Taxonomy" id="2321395"/>
    <lineage>
        <taxon>Bacteria</taxon>
        <taxon>Bacillati</taxon>
        <taxon>Bacillota</taxon>
        <taxon>Bacilli</taxon>
        <taxon>Bacillales</taxon>
        <taxon>Bacillaceae</taxon>
        <taxon>Siminovitchia</taxon>
    </lineage>
</organism>
<accession>A0A429XVC0</accession>